<evidence type="ECO:0000313" key="3">
    <source>
        <dbReference type="Proteomes" id="UP001162029"/>
    </source>
</evidence>
<gene>
    <name evidence="2" type="ORF">PDE001_LOCUS11567</name>
</gene>
<accession>A0AAV0VBX3</accession>
<proteinExistence type="predicted"/>
<reference evidence="2" key="1">
    <citation type="submission" date="2022-12" db="EMBL/GenBank/DDBJ databases">
        <authorList>
            <person name="Webb A."/>
        </authorList>
    </citation>
    <scope>NUCLEOTIDE SEQUENCE</scope>
    <source>
        <strain evidence="2">Pd1</strain>
    </source>
</reference>
<organism evidence="2 3">
    <name type="scientific">Peronospora destructor</name>
    <dbReference type="NCBI Taxonomy" id="86335"/>
    <lineage>
        <taxon>Eukaryota</taxon>
        <taxon>Sar</taxon>
        <taxon>Stramenopiles</taxon>
        <taxon>Oomycota</taxon>
        <taxon>Peronosporomycetes</taxon>
        <taxon>Peronosporales</taxon>
        <taxon>Peronosporaceae</taxon>
        <taxon>Peronospora</taxon>
    </lineage>
</organism>
<dbReference type="Proteomes" id="UP001162029">
    <property type="component" value="Unassembled WGS sequence"/>
</dbReference>
<dbReference type="EMBL" id="CANTFM010002601">
    <property type="protein sequence ID" value="CAI5746591.1"/>
    <property type="molecule type" value="Genomic_DNA"/>
</dbReference>
<dbReference type="AlphaFoldDB" id="A0AAV0VBX3"/>
<evidence type="ECO:0000256" key="1">
    <source>
        <dbReference type="SAM" id="SignalP"/>
    </source>
</evidence>
<feature type="chain" id="PRO_5043494241" evidence="1">
    <location>
        <begin position="21"/>
        <end position="91"/>
    </location>
</feature>
<evidence type="ECO:0000313" key="2">
    <source>
        <dbReference type="EMBL" id="CAI5746591.1"/>
    </source>
</evidence>
<comment type="caution">
    <text evidence="2">The sequence shown here is derived from an EMBL/GenBank/DDBJ whole genome shotgun (WGS) entry which is preliminary data.</text>
</comment>
<feature type="signal peptide" evidence="1">
    <location>
        <begin position="1"/>
        <end position="20"/>
    </location>
</feature>
<protein>
    <submittedName>
        <fullName evidence="2">Uncharacterized protein</fullName>
    </submittedName>
</protein>
<keyword evidence="3" id="KW-1185">Reference proteome</keyword>
<name>A0AAV0VBX3_9STRA</name>
<sequence>MELLIALRAGALSAVALLRACKLGVCMRCCLRFSGIDDLNVYACSQEAMVDAMHMFVKESGVEEEFKLQEVSGCTCCLGTLNGALHEEDAG</sequence>
<keyword evidence="1" id="KW-0732">Signal</keyword>